<accession>A0AAD5YVN1</accession>
<name>A0AAD5YVN1_9AGAR</name>
<evidence type="ECO:0000313" key="4">
    <source>
        <dbReference type="EMBL" id="KAJ3576203.1"/>
    </source>
</evidence>
<dbReference type="InterPro" id="IPR029058">
    <property type="entry name" value="AB_hydrolase_fold"/>
</dbReference>
<dbReference type="PANTHER" id="PTHR47842">
    <property type="entry name" value="EXPRESSED PROTEIN"/>
    <property type="match status" value="1"/>
</dbReference>
<evidence type="ECO:0000259" key="3">
    <source>
        <dbReference type="Pfam" id="PF05057"/>
    </source>
</evidence>
<keyword evidence="2" id="KW-0472">Membrane</keyword>
<keyword evidence="2" id="KW-1133">Transmembrane helix</keyword>
<evidence type="ECO:0000313" key="5">
    <source>
        <dbReference type="Proteomes" id="UP001213000"/>
    </source>
</evidence>
<evidence type="ECO:0000256" key="2">
    <source>
        <dbReference type="SAM" id="Phobius"/>
    </source>
</evidence>
<proteinExistence type="inferred from homology"/>
<feature type="transmembrane region" description="Helical" evidence="2">
    <location>
        <begin position="204"/>
        <end position="226"/>
    </location>
</feature>
<comment type="caution">
    <text evidence="4">The sequence shown here is derived from an EMBL/GenBank/DDBJ whole genome shotgun (WGS) entry which is preliminary data.</text>
</comment>
<sequence length="366" mass="39519">MSSSNSDLNDESALTKTKPDLLLAVFIHGFKGNDNTFKEFPQRLQHVLSESINNAHVESIIFPAYEANKGRIGEYASSNSDWLTTLTVQRENDHGGGAGSAKIVLCGHSMGGFLAADSLLEFIKTRPDQDCPLWPRIIACVTFDTPFLGINPGVVKNGVTKAAEYANAATTAGSAIFGSFAGLGAQKAASSASTSVPASPWSKWAPAAFAVGGALLAGAAAGGAYYKRNDINQGFSWVMDHMKYAGNVWDEQGLRRRVDDLVDAQEKHGVIFRNFYVLLPEAPPVHLAPRSFIVQPKRTSREVKYFTPMKNKRAIDEVEGHTGMFDARTNDGYYNLGLVAANAIREAVQVARSTVTAKLDETSNDV</sequence>
<feature type="domain" description="DUF676" evidence="3">
    <location>
        <begin position="23"/>
        <end position="150"/>
    </location>
</feature>
<comment type="similarity">
    <text evidence="1">Belongs to the putative lipase ROG1 family.</text>
</comment>
<reference evidence="4" key="1">
    <citation type="submission" date="2022-07" db="EMBL/GenBank/DDBJ databases">
        <title>Genome Sequence of Leucocoprinus birnbaumii.</title>
        <authorList>
            <person name="Buettner E."/>
        </authorList>
    </citation>
    <scope>NUCLEOTIDE SEQUENCE</scope>
    <source>
        <strain evidence="4">VT141</strain>
    </source>
</reference>
<dbReference type="EMBL" id="JANIEX010000017">
    <property type="protein sequence ID" value="KAJ3576203.1"/>
    <property type="molecule type" value="Genomic_DNA"/>
</dbReference>
<dbReference type="Gene3D" id="3.40.50.1820">
    <property type="entry name" value="alpha/beta hydrolase"/>
    <property type="match status" value="1"/>
</dbReference>
<dbReference type="Proteomes" id="UP001213000">
    <property type="component" value="Unassembled WGS sequence"/>
</dbReference>
<dbReference type="PANTHER" id="PTHR47842:SF1">
    <property type="entry name" value="DUF676 DOMAIN-CONTAINING PROTEIN"/>
    <property type="match status" value="1"/>
</dbReference>
<dbReference type="Pfam" id="PF05057">
    <property type="entry name" value="DUF676"/>
    <property type="match status" value="1"/>
</dbReference>
<keyword evidence="5" id="KW-1185">Reference proteome</keyword>
<dbReference type="InterPro" id="IPR007751">
    <property type="entry name" value="DUF676_lipase-like"/>
</dbReference>
<gene>
    <name evidence="4" type="ORF">NP233_g612</name>
</gene>
<keyword evidence="2" id="KW-0812">Transmembrane</keyword>
<organism evidence="4 5">
    <name type="scientific">Leucocoprinus birnbaumii</name>
    <dbReference type="NCBI Taxonomy" id="56174"/>
    <lineage>
        <taxon>Eukaryota</taxon>
        <taxon>Fungi</taxon>
        <taxon>Dikarya</taxon>
        <taxon>Basidiomycota</taxon>
        <taxon>Agaricomycotina</taxon>
        <taxon>Agaricomycetes</taxon>
        <taxon>Agaricomycetidae</taxon>
        <taxon>Agaricales</taxon>
        <taxon>Agaricineae</taxon>
        <taxon>Agaricaceae</taxon>
        <taxon>Leucocoprinus</taxon>
    </lineage>
</organism>
<dbReference type="AlphaFoldDB" id="A0AAD5YVN1"/>
<dbReference type="SUPFAM" id="SSF53474">
    <property type="entry name" value="alpha/beta-Hydrolases"/>
    <property type="match status" value="1"/>
</dbReference>
<evidence type="ECO:0000256" key="1">
    <source>
        <dbReference type="ARBA" id="ARBA00007920"/>
    </source>
</evidence>
<protein>
    <recommendedName>
        <fullName evidence="3">DUF676 domain-containing protein</fullName>
    </recommendedName>
</protein>